<organism evidence="1 2">
    <name type="scientific">Perilla frutescens var. hirtella</name>
    <name type="common">Perilla citriodora</name>
    <name type="synonym">Perilla setoyensis</name>
    <dbReference type="NCBI Taxonomy" id="608512"/>
    <lineage>
        <taxon>Eukaryota</taxon>
        <taxon>Viridiplantae</taxon>
        <taxon>Streptophyta</taxon>
        <taxon>Embryophyta</taxon>
        <taxon>Tracheophyta</taxon>
        <taxon>Spermatophyta</taxon>
        <taxon>Magnoliopsida</taxon>
        <taxon>eudicotyledons</taxon>
        <taxon>Gunneridae</taxon>
        <taxon>Pentapetalae</taxon>
        <taxon>asterids</taxon>
        <taxon>lamiids</taxon>
        <taxon>Lamiales</taxon>
        <taxon>Lamiaceae</taxon>
        <taxon>Nepetoideae</taxon>
        <taxon>Elsholtzieae</taxon>
        <taxon>Perilla</taxon>
    </lineage>
</organism>
<dbReference type="EMBL" id="SDAM02000072">
    <property type="protein sequence ID" value="KAH6832263.1"/>
    <property type="molecule type" value="Genomic_DNA"/>
</dbReference>
<sequence length="102" mass="11278">MSRHWADAASLRDGSTRSTTSFCIDCVISENEDLHSYERNEAISTPDAIFGDDLEPILAKDDDDMEEDAPAIQELVEKAAILELAVSEGFKFQFKGVRGLVL</sequence>
<protein>
    <submittedName>
        <fullName evidence="1">Uncharacterized protein</fullName>
    </submittedName>
</protein>
<proteinExistence type="predicted"/>
<evidence type="ECO:0000313" key="1">
    <source>
        <dbReference type="EMBL" id="KAH6832263.1"/>
    </source>
</evidence>
<gene>
    <name evidence="1" type="ORF">C2S53_005612</name>
</gene>
<comment type="caution">
    <text evidence="1">The sequence shown here is derived from an EMBL/GenBank/DDBJ whole genome shotgun (WGS) entry which is preliminary data.</text>
</comment>
<name>A0AAD4JFM8_PERFH</name>
<reference evidence="1 2" key="1">
    <citation type="journal article" date="2021" name="Nat. Commun.">
        <title>Incipient diploidization of the medicinal plant Perilla within 10,000 years.</title>
        <authorList>
            <person name="Zhang Y."/>
            <person name="Shen Q."/>
            <person name="Leng L."/>
            <person name="Zhang D."/>
            <person name="Chen S."/>
            <person name="Shi Y."/>
            <person name="Ning Z."/>
            <person name="Chen S."/>
        </authorList>
    </citation>
    <scope>NUCLEOTIDE SEQUENCE [LARGE SCALE GENOMIC DNA]</scope>
    <source>
        <strain evidence="2">cv. PC099</strain>
    </source>
</reference>
<dbReference type="AlphaFoldDB" id="A0AAD4JFM8"/>
<keyword evidence="2" id="KW-1185">Reference proteome</keyword>
<dbReference type="Proteomes" id="UP001190926">
    <property type="component" value="Unassembled WGS sequence"/>
</dbReference>
<evidence type="ECO:0000313" key="2">
    <source>
        <dbReference type="Proteomes" id="UP001190926"/>
    </source>
</evidence>
<accession>A0AAD4JFM8</accession>